<proteinExistence type="predicted"/>
<gene>
    <name evidence="5" type="ORF">GCM10023226_00940</name>
</gene>
<accession>A0ABP8VS67</accession>
<organism evidence="5 6">
    <name type="scientific">Nocardioides nanhaiensis</name>
    <dbReference type="NCBI Taxonomy" id="1476871"/>
    <lineage>
        <taxon>Bacteria</taxon>
        <taxon>Bacillati</taxon>
        <taxon>Actinomycetota</taxon>
        <taxon>Actinomycetes</taxon>
        <taxon>Propionibacteriales</taxon>
        <taxon>Nocardioidaceae</taxon>
        <taxon>Nocardioides</taxon>
    </lineage>
</organism>
<evidence type="ECO:0000256" key="1">
    <source>
        <dbReference type="ARBA" id="ARBA00022741"/>
    </source>
</evidence>
<dbReference type="SUPFAM" id="SSF50891">
    <property type="entry name" value="Cyclophilin-like"/>
    <property type="match status" value="1"/>
</dbReference>
<dbReference type="NCBIfam" id="TIGR00724">
    <property type="entry name" value="urea_amlyse_rel"/>
    <property type="match status" value="1"/>
</dbReference>
<keyword evidence="1" id="KW-0547">Nucleotide-binding</keyword>
<dbReference type="SMART" id="SM00797">
    <property type="entry name" value="AHS2"/>
    <property type="match status" value="1"/>
</dbReference>
<keyword evidence="2" id="KW-0378">Hydrolase</keyword>
<protein>
    <submittedName>
        <fullName evidence="5">Biotin-dependent carboxyltransferase family protein</fullName>
    </submittedName>
</protein>
<sequence>MSGSALVVEEPGPLTLVQDLGRPGHAHLGVPASGALDPDALRLANRLVGNPEHLAGLEVLLGGLALRAHGAVTVALAGAPAMLHVEHRDARHAGPGVAVAVPDGGLVRVDAPARGLRTWLAVRGGVATSSLLGSRSTDVLSGLGRALRNGDELPVGPAPLHPVPAVGQAPQALAVVDLPVLRVVAGPRADWFAPVALRALAGPWAVTSSSDRVGLRLRGPDLVRAPDGVRELPSEGVVAGALQVPADGQPVLFLADHPVTGGYPVIATVVRADLRLAAQAAPGTYLRLRVVTGPRLP</sequence>
<evidence type="ECO:0000256" key="3">
    <source>
        <dbReference type="ARBA" id="ARBA00022840"/>
    </source>
</evidence>
<keyword evidence="3" id="KW-0067">ATP-binding</keyword>
<dbReference type="Pfam" id="PF02626">
    <property type="entry name" value="CT_A_B"/>
    <property type="match status" value="1"/>
</dbReference>
<dbReference type="PANTHER" id="PTHR43309">
    <property type="entry name" value="5-OXOPROLINASE SUBUNIT C"/>
    <property type="match status" value="1"/>
</dbReference>
<evidence type="ECO:0000259" key="4">
    <source>
        <dbReference type="SMART" id="SM00797"/>
    </source>
</evidence>
<dbReference type="InterPro" id="IPR029000">
    <property type="entry name" value="Cyclophilin-like_dom_sf"/>
</dbReference>
<keyword evidence="6" id="KW-1185">Reference proteome</keyword>
<dbReference type="Proteomes" id="UP001500621">
    <property type="component" value="Unassembled WGS sequence"/>
</dbReference>
<comment type="caution">
    <text evidence="5">The sequence shown here is derived from an EMBL/GenBank/DDBJ whole genome shotgun (WGS) entry which is preliminary data.</text>
</comment>
<evidence type="ECO:0000313" key="6">
    <source>
        <dbReference type="Proteomes" id="UP001500621"/>
    </source>
</evidence>
<dbReference type="InterPro" id="IPR052708">
    <property type="entry name" value="PxpC"/>
</dbReference>
<dbReference type="Gene3D" id="2.40.100.10">
    <property type="entry name" value="Cyclophilin-like"/>
    <property type="match status" value="1"/>
</dbReference>
<name>A0ABP8VS67_9ACTN</name>
<reference evidence="6" key="1">
    <citation type="journal article" date="2019" name="Int. J. Syst. Evol. Microbiol.">
        <title>The Global Catalogue of Microorganisms (GCM) 10K type strain sequencing project: providing services to taxonomists for standard genome sequencing and annotation.</title>
        <authorList>
            <consortium name="The Broad Institute Genomics Platform"/>
            <consortium name="The Broad Institute Genome Sequencing Center for Infectious Disease"/>
            <person name="Wu L."/>
            <person name="Ma J."/>
        </authorList>
    </citation>
    <scope>NUCLEOTIDE SEQUENCE [LARGE SCALE GENOMIC DNA]</scope>
    <source>
        <strain evidence="6">JCM 18127</strain>
    </source>
</reference>
<evidence type="ECO:0000256" key="2">
    <source>
        <dbReference type="ARBA" id="ARBA00022801"/>
    </source>
</evidence>
<dbReference type="PANTHER" id="PTHR43309:SF3">
    <property type="entry name" value="5-OXOPROLINASE SUBUNIT C"/>
    <property type="match status" value="1"/>
</dbReference>
<dbReference type="EMBL" id="BAABIM010000001">
    <property type="protein sequence ID" value="GAA4668712.1"/>
    <property type="molecule type" value="Genomic_DNA"/>
</dbReference>
<evidence type="ECO:0000313" key="5">
    <source>
        <dbReference type="EMBL" id="GAA4668712.1"/>
    </source>
</evidence>
<dbReference type="RefSeq" id="WP_345262073.1">
    <property type="nucleotide sequence ID" value="NZ_BAABIM010000001.1"/>
</dbReference>
<dbReference type="InterPro" id="IPR003778">
    <property type="entry name" value="CT_A_B"/>
</dbReference>
<feature type="domain" description="Carboxyltransferase" evidence="4">
    <location>
        <begin position="27"/>
        <end position="296"/>
    </location>
</feature>